<comment type="caution">
    <text evidence="1">The sequence shown here is derived from an EMBL/GenBank/DDBJ whole genome shotgun (WGS) entry which is preliminary data.</text>
</comment>
<dbReference type="Proteomes" id="UP001139648">
    <property type="component" value="Unassembled WGS sequence"/>
</dbReference>
<organism evidence="1 2">
    <name type="scientific">Nonomuraea thailandensis</name>
    <dbReference type="NCBI Taxonomy" id="1188745"/>
    <lineage>
        <taxon>Bacteria</taxon>
        <taxon>Bacillati</taxon>
        <taxon>Actinomycetota</taxon>
        <taxon>Actinomycetes</taxon>
        <taxon>Streptosporangiales</taxon>
        <taxon>Streptosporangiaceae</taxon>
        <taxon>Nonomuraea</taxon>
    </lineage>
</organism>
<reference evidence="1" key="1">
    <citation type="submission" date="2022-06" db="EMBL/GenBank/DDBJ databases">
        <title>Sequencing the genomes of 1000 actinobacteria strains.</title>
        <authorList>
            <person name="Klenk H.-P."/>
        </authorList>
    </citation>
    <scope>NUCLEOTIDE SEQUENCE</scope>
    <source>
        <strain evidence="1">DSM 46694</strain>
    </source>
</reference>
<accession>A0A9X2GS17</accession>
<sequence>MAVAIKRPMSATPHSVAEPRSLELIVTPEVLWMGVPSVGGGLRRRITVRWLRWLWLLRGPRAALRPRKGVLPL</sequence>
<dbReference type="AlphaFoldDB" id="A0A9X2GS17"/>
<keyword evidence="2" id="KW-1185">Reference proteome</keyword>
<gene>
    <name evidence="1" type="ORF">HD597_009852</name>
</gene>
<evidence type="ECO:0000313" key="1">
    <source>
        <dbReference type="EMBL" id="MCP2362832.1"/>
    </source>
</evidence>
<name>A0A9X2GS17_9ACTN</name>
<proteinExistence type="predicted"/>
<dbReference type="EMBL" id="JAMZEB010000002">
    <property type="protein sequence ID" value="MCP2362832.1"/>
    <property type="molecule type" value="Genomic_DNA"/>
</dbReference>
<protein>
    <submittedName>
        <fullName evidence="1">Uncharacterized protein</fullName>
    </submittedName>
</protein>
<evidence type="ECO:0000313" key="2">
    <source>
        <dbReference type="Proteomes" id="UP001139648"/>
    </source>
</evidence>